<dbReference type="AlphaFoldDB" id="G0QT38"/>
<organism evidence="2 3">
    <name type="scientific">Ichthyophthirius multifiliis</name>
    <name type="common">White spot disease agent</name>
    <name type="synonym">Ich</name>
    <dbReference type="NCBI Taxonomy" id="5932"/>
    <lineage>
        <taxon>Eukaryota</taxon>
        <taxon>Sar</taxon>
        <taxon>Alveolata</taxon>
        <taxon>Ciliophora</taxon>
        <taxon>Intramacronucleata</taxon>
        <taxon>Oligohymenophorea</taxon>
        <taxon>Hymenostomatida</taxon>
        <taxon>Ophryoglenina</taxon>
        <taxon>Ichthyophthirius</taxon>
    </lineage>
</organism>
<dbReference type="OrthoDB" id="284179at2759"/>
<dbReference type="eggNOG" id="ENOG502SKIP">
    <property type="taxonomic scope" value="Eukaryota"/>
</dbReference>
<sequence>MNSYLLCKQQDHFQNPLNIVCFNNKCQNYGLICSYCLIESHADHVKQCIPLYKAINQIKKQGQKLNISNEMINQNKQLINQLQKYILTLKIQINMVENTIQQKLDFLKEKNDLLKIDFFDIFENQNNDQIQEKLIKIIPFYTIKENGEIELIYEELIKKNEENNNKIAEIMQMETIFQVERQIEDLKKLENSLNQISQQEIVEICSQNRFKKINEIWTMKETEAISFQIKIEKYVNLNIYNQIQFKIQDLAQWFWYV</sequence>
<accession>G0QT38</accession>
<evidence type="ECO:0000313" key="2">
    <source>
        <dbReference type="EMBL" id="EGR31613.1"/>
    </source>
</evidence>
<keyword evidence="3" id="KW-1185">Reference proteome</keyword>
<dbReference type="Proteomes" id="UP000008983">
    <property type="component" value="Unassembled WGS sequence"/>
</dbReference>
<keyword evidence="1" id="KW-0175">Coiled coil</keyword>
<name>G0QT38_ICHMU</name>
<dbReference type="OMA" id="CEDKEHQ"/>
<gene>
    <name evidence="2" type="ORF">IMG5_105950</name>
</gene>
<dbReference type="EMBL" id="GL983841">
    <property type="protein sequence ID" value="EGR31613.1"/>
    <property type="molecule type" value="Genomic_DNA"/>
</dbReference>
<dbReference type="InParanoid" id="G0QT38"/>
<dbReference type="GeneID" id="14907758"/>
<dbReference type="RefSeq" id="XP_004035099.1">
    <property type="nucleotide sequence ID" value="XM_004035051.1"/>
</dbReference>
<proteinExistence type="predicted"/>
<reference evidence="2 3" key="1">
    <citation type="submission" date="2011-07" db="EMBL/GenBank/DDBJ databases">
        <authorList>
            <person name="Coyne R."/>
            <person name="Brami D."/>
            <person name="Johnson J."/>
            <person name="Hostetler J."/>
            <person name="Hannick L."/>
            <person name="Clark T."/>
            <person name="Cassidy-Hanley D."/>
            <person name="Inman J."/>
        </authorList>
    </citation>
    <scope>NUCLEOTIDE SEQUENCE [LARGE SCALE GENOMIC DNA]</scope>
    <source>
        <strain evidence="2 3">G5</strain>
    </source>
</reference>
<evidence type="ECO:0000256" key="1">
    <source>
        <dbReference type="SAM" id="Coils"/>
    </source>
</evidence>
<protein>
    <submittedName>
        <fullName evidence="2">Uncharacterized protein</fullName>
    </submittedName>
</protein>
<evidence type="ECO:0000313" key="3">
    <source>
        <dbReference type="Proteomes" id="UP000008983"/>
    </source>
</evidence>
<feature type="coiled-coil region" evidence="1">
    <location>
        <begin position="153"/>
        <end position="199"/>
    </location>
</feature>